<comment type="caution">
    <text evidence="5">The sequence shown here is derived from an EMBL/GenBank/DDBJ whole genome shotgun (WGS) entry which is preliminary data.</text>
</comment>
<feature type="coiled-coil region" evidence="3">
    <location>
        <begin position="126"/>
        <end position="160"/>
    </location>
</feature>
<dbReference type="OrthoDB" id="299011at2759"/>
<evidence type="ECO:0000256" key="1">
    <source>
        <dbReference type="ARBA" id="ARBA00006180"/>
    </source>
</evidence>
<dbReference type="Pfam" id="PF04499">
    <property type="entry name" value="SAPS"/>
    <property type="match status" value="1"/>
</dbReference>
<evidence type="ECO:0000256" key="4">
    <source>
        <dbReference type="SAM" id="MobiDB-lite"/>
    </source>
</evidence>
<evidence type="ECO:0000256" key="2">
    <source>
        <dbReference type="ARBA" id="ARBA00023306"/>
    </source>
</evidence>
<comment type="similarity">
    <text evidence="1">Belongs to the SAPS family.</text>
</comment>
<feature type="region of interest" description="Disordered" evidence="4">
    <location>
        <begin position="1"/>
        <end position="42"/>
    </location>
</feature>
<organism evidence="5 6">
    <name type="scientific">Paramecium pentaurelia</name>
    <dbReference type="NCBI Taxonomy" id="43138"/>
    <lineage>
        <taxon>Eukaryota</taxon>
        <taxon>Sar</taxon>
        <taxon>Alveolata</taxon>
        <taxon>Ciliophora</taxon>
        <taxon>Intramacronucleata</taxon>
        <taxon>Oligohymenophorea</taxon>
        <taxon>Peniculida</taxon>
        <taxon>Parameciidae</taxon>
        <taxon>Paramecium</taxon>
    </lineage>
</organism>
<dbReference type="InterPro" id="IPR007587">
    <property type="entry name" value="SAPS"/>
</dbReference>
<dbReference type="AlphaFoldDB" id="A0A8S1V8K0"/>
<dbReference type="PANTHER" id="PTHR12634">
    <property type="entry name" value="SIT4 YEAST -ASSOCIATING PROTEIN-RELATED"/>
    <property type="match status" value="1"/>
</dbReference>
<name>A0A8S1V8K0_9CILI</name>
<sequence length="854" mass="100027">MYKKHSTEKLVRKNASPTHEKENNSYARKYSRKLLSRQSNNDEYENVKENILTTYNSNTNTINQSESVTQLQQIIQQQKRQIQNLKMGCPRCLTKQNTDLELRNKILVQNNQILSLLSRETQQSDYTELFKINQMLQQQNEELKQNNEILIQNQQEILQENLILKNLFAETSYNVNAKENSSCNFIQLSLIELFSLSQSQGRFSSILQLNSQVQSPSHAKQHHEKFFARFFPQQQQLDSLLADPDCELETILSADNILQEIKGMGANKFADHIIKHPEMYQRMINYIISVDDELIDKKTQIQYPFLCSEILGSQNQKLLDFLFERPEEGIEADAEMIRVSLYDQLISFLEEDVFNMTSAGYFSKAILAIIKKRGFDVWTQIINNKQILSNLIKHIDCKHIAEIIEKLIILDTTQEFTEETYLNERKTLLQRIIILMQNKYYCSEIVENICDILIEITTKNMSCLYYNNPDIVPFIDQITRPELLFEISIKTQKQQPLQVLINLVEMSSKESKKEEDDEVIHNNEKDFSIFQNIVPELPQNLLSKRYCAANFYNSNQEQVQPFGLHKIMLLKLIQTFVQTNDITVIEALLNAGLIQVLETICIQYPSNNQIHIITEKIIKSILDLNDEKLTENVFEFGQLIEFIIGYHTEQNDKKGYLALLTSLSNYLFEKSYNQNILQYYKDNQQWMNFVKNRLFQINQKEKPFLCNVNPKAKSEVADDQESDIMSILQKFNDSQYGQQNQGEQQEQDKETQKNEQELETNNQQDDGGLEDDENIMMDMNVDQVWIEDILQTKKENQDDEAQGNLNQKSLQSTSDNDKEVIHKDYNISSLFNHSLFWKIEYDDKETEDILNNYA</sequence>
<gene>
    <name evidence="5" type="ORF">PPENT_87.1.T0580243</name>
</gene>
<feature type="compositionally biased region" description="Basic and acidic residues" evidence="4">
    <location>
        <begin position="746"/>
        <end position="756"/>
    </location>
</feature>
<accession>A0A8S1V8K0</accession>
<evidence type="ECO:0000256" key="3">
    <source>
        <dbReference type="SAM" id="Coils"/>
    </source>
</evidence>
<proteinExistence type="inferred from homology"/>
<evidence type="ECO:0000313" key="5">
    <source>
        <dbReference type="EMBL" id="CAD8173157.1"/>
    </source>
</evidence>
<protein>
    <submittedName>
        <fullName evidence="5">Uncharacterized protein</fullName>
    </submittedName>
</protein>
<dbReference type="PANTHER" id="PTHR12634:SF8">
    <property type="entry name" value="FIERY MOUNTAIN, ISOFORM D"/>
    <property type="match status" value="1"/>
</dbReference>
<feature type="region of interest" description="Disordered" evidence="4">
    <location>
        <begin position="795"/>
        <end position="816"/>
    </location>
</feature>
<feature type="region of interest" description="Disordered" evidence="4">
    <location>
        <begin position="735"/>
        <end position="772"/>
    </location>
</feature>
<feature type="compositionally biased region" description="Low complexity" evidence="4">
    <location>
        <begin position="735"/>
        <end position="744"/>
    </location>
</feature>
<dbReference type="Proteomes" id="UP000689195">
    <property type="component" value="Unassembled WGS sequence"/>
</dbReference>
<keyword evidence="6" id="KW-1185">Reference proteome</keyword>
<evidence type="ECO:0000313" key="6">
    <source>
        <dbReference type="Proteomes" id="UP000689195"/>
    </source>
</evidence>
<dbReference type="GO" id="GO:0019903">
    <property type="term" value="F:protein phosphatase binding"/>
    <property type="evidence" value="ECO:0007669"/>
    <property type="project" value="InterPro"/>
</dbReference>
<feature type="compositionally biased region" description="Basic and acidic residues" evidence="4">
    <location>
        <begin position="1"/>
        <end position="11"/>
    </location>
</feature>
<keyword evidence="3" id="KW-0175">Coiled coil</keyword>
<dbReference type="GO" id="GO:0019888">
    <property type="term" value="F:protein phosphatase regulator activity"/>
    <property type="evidence" value="ECO:0007669"/>
    <property type="project" value="TreeGrafter"/>
</dbReference>
<reference evidence="5" key="1">
    <citation type="submission" date="2021-01" db="EMBL/GenBank/DDBJ databases">
        <authorList>
            <consortium name="Genoscope - CEA"/>
            <person name="William W."/>
        </authorList>
    </citation>
    <scope>NUCLEOTIDE SEQUENCE</scope>
</reference>
<keyword evidence="2" id="KW-0131">Cell cycle</keyword>
<feature type="compositionally biased region" description="Polar residues" evidence="4">
    <location>
        <begin position="803"/>
        <end position="814"/>
    </location>
</feature>
<dbReference type="EMBL" id="CAJJDO010000058">
    <property type="protein sequence ID" value="CAD8173157.1"/>
    <property type="molecule type" value="Genomic_DNA"/>
</dbReference>